<dbReference type="KEGG" id="cgn:OK18_01945"/>
<name>A0A0G3LYY5_CHRGL</name>
<evidence type="ECO:0000256" key="1">
    <source>
        <dbReference type="SAM" id="Phobius"/>
    </source>
</evidence>
<keyword evidence="1" id="KW-0472">Membrane</keyword>
<dbReference type="AlphaFoldDB" id="A0A0G3LYY5"/>
<evidence type="ECO:0000313" key="2">
    <source>
        <dbReference type="EMBL" id="AKK71565.1"/>
    </source>
</evidence>
<accession>A0A0G3LYY5</accession>
<dbReference type="Proteomes" id="UP000035213">
    <property type="component" value="Chromosome"/>
</dbReference>
<proteinExistence type="predicted"/>
<dbReference type="PATRIC" id="fig|1324352.5.peg.419"/>
<evidence type="ECO:0000313" key="3">
    <source>
        <dbReference type="Proteomes" id="UP000035213"/>
    </source>
</evidence>
<reference evidence="2 3" key="1">
    <citation type="submission" date="2014-11" db="EMBL/GenBank/DDBJ databases">
        <authorList>
            <person name="Park G.-S."/>
            <person name="Hong S.-J."/>
            <person name="Jung B.K."/>
            <person name="Khan A.R."/>
            <person name="Kwak Y."/>
            <person name="Shin J.-H."/>
        </authorList>
    </citation>
    <scope>NUCLEOTIDE SEQUENCE [LARGE SCALE GENOMIC DNA]</scope>
    <source>
        <strain evidence="2 3">DSM 27622</strain>
    </source>
</reference>
<keyword evidence="1" id="KW-0812">Transmembrane</keyword>
<gene>
    <name evidence="2" type="ORF">OK18_01945</name>
</gene>
<sequence length="182" mass="20315">MDTRKNVLEKMSDQELEQYIKPDSKFVPQAIQYAYEILQSRGRSFTHDEQEHINTILSITEGNKTITIHPNYTKASNLIYLSGAAGIASLIWTSEQLNSGLAIVISIAITAFVFGIGYIMGKGNEVARYLFIIFFILGLIGIPTLVNHLSTNPVLGIINIIQLILQTWAVILLLKIPKNKKV</sequence>
<keyword evidence="1" id="KW-1133">Transmembrane helix</keyword>
<feature type="transmembrane region" description="Helical" evidence="1">
    <location>
        <begin position="126"/>
        <end position="146"/>
    </location>
</feature>
<dbReference type="RefSeq" id="WP_053326899.1">
    <property type="nucleotide sequence ID" value="NZ_CP009928.1"/>
</dbReference>
<dbReference type="STRING" id="1324352.OK18_01945"/>
<protein>
    <submittedName>
        <fullName evidence="2">Uncharacterized protein</fullName>
    </submittedName>
</protein>
<organism evidence="2 3">
    <name type="scientific">Chryseobacterium gallinarum</name>
    <dbReference type="NCBI Taxonomy" id="1324352"/>
    <lineage>
        <taxon>Bacteria</taxon>
        <taxon>Pseudomonadati</taxon>
        <taxon>Bacteroidota</taxon>
        <taxon>Flavobacteriia</taxon>
        <taxon>Flavobacteriales</taxon>
        <taxon>Weeksellaceae</taxon>
        <taxon>Chryseobacterium group</taxon>
        <taxon>Chryseobacterium</taxon>
    </lineage>
</organism>
<feature type="transmembrane region" description="Helical" evidence="1">
    <location>
        <begin position="152"/>
        <end position="174"/>
    </location>
</feature>
<dbReference type="EMBL" id="CP009928">
    <property type="protein sequence ID" value="AKK71565.1"/>
    <property type="molecule type" value="Genomic_DNA"/>
</dbReference>
<feature type="transmembrane region" description="Helical" evidence="1">
    <location>
        <begin position="100"/>
        <end position="119"/>
    </location>
</feature>
<feature type="transmembrane region" description="Helical" evidence="1">
    <location>
        <begin position="78"/>
        <end position="94"/>
    </location>
</feature>
<dbReference type="OrthoDB" id="1253310at2"/>